<reference evidence="1" key="1">
    <citation type="submission" date="2018-02" db="EMBL/GenBank/DDBJ databases">
        <title>Rhizophora mucronata_Transcriptome.</title>
        <authorList>
            <person name="Meera S.P."/>
            <person name="Sreeshan A."/>
            <person name="Augustine A."/>
        </authorList>
    </citation>
    <scope>NUCLEOTIDE SEQUENCE</scope>
    <source>
        <tissue evidence="1">Leaf</tissue>
    </source>
</reference>
<protein>
    <submittedName>
        <fullName evidence="1">Uncharacterized protein</fullName>
    </submittedName>
</protein>
<organism evidence="1">
    <name type="scientific">Rhizophora mucronata</name>
    <name type="common">Asiatic mangrove</name>
    <dbReference type="NCBI Taxonomy" id="61149"/>
    <lineage>
        <taxon>Eukaryota</taxon>
        <taxon>Viridiplantae</taxon>
        <taxon>Streptophyta</taxon>
        <taxon>Embryophyta</taxon>
        <taxon>Tracheophyta</taxon>
        <taxon>Spermatophyta</taxon>
        <taxon>Magnoliopsida</taxon>
        <taxon>eudicotyledons</taxon>
        <taxon>Gunneridae</taxon>
        <taxon>Pentapetalae</taxon>
        <taxon>rosids</taxon>
        <taxon>fabids</taxon>
        <taxon>Malpighiales</taxon>
        <taxon>Rhizophoraceae</taxon>
        <taxon>Rhizophora</taxon>
    </lineage>
</organism>
<dbReference type="EMBL" id="GGEC01081842">
    <property type="protein sequence ID" value="MBX62326.1"/>
    <property type="molecule type" value="Transcribed_RNA"/>
</dbReference>
<evidence type="ECO:0000313" key="1">
    <source>
        <dbReference type="EMBL" id="MBX62326.1"/>
    </source>
</evidence>
<accession>A0A2P2Q5U0</accession>
<proteinExistence type="predicted"/>
<name>A0A2P2Q5U0_RHIMU</name>
<sequence>MDQLKRSRNSFIDSKSMSNMIVFSILTRLTLLSLTGSLNHETISS</sequence>
<dbReference type="AlphaFoldDB" id="A0A2P2Q5U0"/>